<name>A0A930FPG2_9FIRM</name>
<dbReference type="GO" id="GO:0120159">
    <property type="term" value="F:rRNA pseudouridine synthase activity"/>
    <property type="evidence" value="ECO:0007669"/>
    <property type="project" value="UniProtKB-ARBA"/>
</dbReference>
<dbReference type="Pfam" id="PF00849">
    <property type="entry name" value="PseudoU_synth_2"/>
    <property type="match status" value="1"/>
</dbReference>
<dbReference type="SUPFAM" id="SSF55120">
    <property type="entry name" value="Pseudouridine synthase"/>
    <property type="match status" value="1"/>
</dbReference>
<reference evidence="6" key="1">
    <citation type="submission" date="2020-04" db="EMBL/GenBank/DDBJ databases">
        <title>Deep metagenomics examines the oral microbiome during advanced dental caries in children, revealing novel taxa and co-occurrences with host molecules.</title>
        <authorList>
            <person name="Baker J.L."/>
            <person name="Morton J.T."/>
            <person name="Dinis M."/>
            <person name="Alvarez R."/>
            <person name="Tran N.C."/>
            <person name="Knight R."/>
            <person name="Edlund A."/>
        </authorList>
    </citation>
    <scope>NUCLEOTIDE SEQUENCE</scope>
    <source>
        <strain evidence="6">JCVI_32_bin.14</strain>
    </source>
</reference>
<dbReference type="InterPro" id="IPR050343">
    <property type="entry name" value="RsuA_PseudoU_synthase"/>
</dbReference>
<evidence type="ECO:0000256" key="4">
    <source>
        <dbReference type="RuleBase" id="RU003887"/>
    </source>
</evidence>
<dbReference type="InterPro" id="IPR036986">
    <property type="entry name" value="S4_RNA-bd_sf"/>
</dbReference>
<dbReference type="NCBIfam" id="TIGR00093">
    <property type="entry name" value="pseudouridine synthase"/>
    <property type="match status" value="1"/>
</dbReference>
<dbReference type="GO" id="GO:0000455">
    <property type="term" value="P:enzyme-directed rRNA pseudouridine synthesis"/>
    <property type="evidence" value="ECO:0007669"/>
    <property type="project" value="UniProtKB-ARBA"/>
</dbReference>
<dbReference type="Gene3D" id="3.30.70.580">
    <property type="entry name" value="Pseudouridine synthase I, catalytic domain, N-terminal subdomain"/>
    <property type="match status" value="1"/>
</dbReference>
<gene>
    <name evidence="6" type="ORF">HXL70_06555</name>
</gene>
<organism evidence="6 7">
    <name type="scientific">Dialister invisus</name>
    <dbReference type="NCBI Taxonomy" id="218538"/>
    <lineage>
        <taxon>Bacteria</taxon>
        <taxon>Bacillati</taxon>
        <taxon>Bacillota</taxon>
        <taxon>Negativicutes</taxon>
        <taxon>Veillonellales</taxon>
        <taxon>Veillonellaceae</taxon>
        <taxon>Dialister</taxon>
    </lineage>
</organism>
<evidence type="ECO:0000313" key="7">
    <source>
        <dbReference type="Proteomes" id="UP000757890"/>
    </source>
</evidence>
<dbReference type="PROSITE" id="PS01149">
    <property type="entry name" value="PSI_RSU"/>
    <property type="match status" value="1"/>
</dbReference>
<dbReference type="InterPro" id="IPR042092">
    <property type="entry name" value="PsdUridine_s_RsuA/RluB/E/F_cat"/>
</dbReference>
<dbReference type="InterPro" id="IPR020103">
    <property type="entry name" value="PsdUridine_synth_cat_dom_sf"/>
</dbReference>
<dbReference type="InterPro" id="IPR018496">
    <property type="entry name" value="PsdUridine_synth_RsuA/RluB_CS"/>
</dbReference>
<accession>A0A930FPG2</accession>
<evidence type="ECO:0000259" key="5">
    <source>
        <dbReference type="SMART" id="SM00363"/>
    </source>
</evidence>
<dbReference type="PROSITE" id="PS50889">
    <property type="entry name" value="S4"/>
    <property type="match status" value="1"/>
</dbReference>
<dbReference type="FunFam" id="3.10.290.10:FF:000003">
    <property type="entry name" value="Pseudouridine synthase"/>
    <property type="match status" value="1"/>
</dbReference>
<dbReference type="Pfam" id="PF01479">
    <property type="entry name" value="S4"/>
    <property type="match status" value="1"/>
</dbReference>
<dbReference type="PANTHER" id="PTHR47683">
    <property type="entry name" value="PSEUDOURIDINE SYNTHASE FAMILY PROTEIN-RELATED"/>
    <property type="match status" value="1"/>
</dbReference>
<comment type="similarity">
    <text evidence="1 4">Belongs to the pseudouridine synthase RsuA family.</text>
</comment>
<dbReference type="InterPro" id="IPR002942">
    <property type="entry name" value="S4_RNA-bd"/>
</dbReference>
<dbReference type="GO" id="GO:0003723">
    <property type="term" value="F:RNA binding"/>
    <property type="evidence" value="ECO:0007669"/>
    <property type="project" value="UniProtKB-KW"/>
</dbReference>
<keyword evidence="2 4" id="KW-0413">Isomerase</keyword>
<dbReference type="InterPro" id="IPR000748">
    <property type="entry name" value="PsdUridine_synth_RsuA/RluB/E/F"/>
</dbReference>
<dbReference type="Gene3D" id="3.10.290.10">
    <property type="entry name" value="RNA-binding S4 domain"/>
    <property type="match status" value="1"/>
</dbReference>
<dbReference type="PANTHER" id="PTHR47683:SF2">
    <property type="entry name" value="RNA-BINDING S4 DOMAIN-CONTAINING PROTEIN"/>
    <property type="match status" value="1"/>
</dbReference>
<comment type="caution">
    <text evidence="6">The sequence shown here is derived from an EMBL/GenBank/DDBJ whole genome shotgun (WGS) entry which is preliminary data.</text>
</comment>
<dbReference type="SMART" id="SM00363">
    <property type="entry name" value="S4"/>
    <property type="match status" value="1"/>
</dbReference>
<evidence type="ECO:0000313" key="6">
    <source>
        <dbReference type="EMBL" id="MBF1129689.1"/>
    </source>
</evidence>
<dbReference type="Gene3D" id="3.30.70.1560">
    <property type="entry name" value="Alpha-L RNA-binding motif"/>
    <property type="match status" value="1"/>
</dbReference>
<proteinExistence type="inferred from homology"/>
<dbReference type="AlphaFoldDB" id="A0A930FPG2"/>
<dbReference type="Proteomes" id="UP000757890">
    <property type="component" value="Unassembled WGS sequence"/>
</dbReference>
<dbReference type="EMBL" id="JABZMK010000044">
    <property type="protein sequence ID" value="MBF1129689.1"/>
    <property type="molecule type" value="Genomic_DNA"/>
</dbReference>
<dbReference type="EC" id="5.4.99.-" evidence="4"/>
<keyword evidence="3" id="KW-0694">RNA-binding</keyword>
<evidence type="ECO:0000256" key="2">
    <source>
        <dbReference type="ARBA" id="ARBA00023235"/>
    </source>
</evidence>
<protein>
    <recommendedName>
        <fullName evidence="4">Pseudouridine synthase</fullName>
        <ecNumber evidence="4">5.4.99.-</ecNumber>
    </recommendedName>
</protein>
<feature type="domain" description="RNA-binding S4" evidence="5">
    <location>
        <begin position="3"/>
        <end position="67"/>
    </location>
</feature>
<dbReference type="SUPFAM" id="SSF55174">
    <property type="entry name" value="Alpha-L RNA-binding motif"/>
    <property type="match status" value="1"/>
</dbReference>
<evidence type="ECO:0000256" key="1">
    <source>
        <dbReference type="ARBA" id="ARBA00008348"/>
    </source>
</evidence>
<dbReference type="CDD" id="cd02870">
    <property type="entry name" value="PseudoU_synth_RsuA_like"/>
    <property type="match status" value="1"/>
</dbReference>
<sequence>MKERLQKILSHAGVCSRRKAEELILAGRVRVNGRVVRELGTEADVRTDKIEALGEIVKPEPLRYYLFHKPDCVITSVSDPAGRRTVMDYFRRVRERVFPVGRLDYHSEGLLLVTNDGQLDFILTHPRHEVQKEYEVVVRGKFSEKLAKKMEKGVKIDSGVTAPCEIEVLGYDAEKNKTRLRMVLHEGKNREIRKMMEIFHYPVFELKRIRYSFLTLDVNRGQYRRLTAAEVKNLYELHR</sequence>
<dbReference type="InterPro" id="IPR020094">
    <property type="entry name" value="TruA/RsuA/RluB/E/F_N"/>
</dbReference>
<dbReference type="InterPro" id="IPR006145">
    <property type="entry name" value="PsdUridine_synth_RsuA/RluA"/>
</dbReference>
<evidence type="ECO:0000256" key="3">
    <source>
        <dbReference type="PROSITE-ProRule" id="PRU00182"/>
    </source>
</evidence>